<dbReference type="OrthoDB" id="271849at2759"/>
<dbReference type="Proteomes" id="UP000015354">
    <property type="component" value="Unassembled WGS sequence"/>
</dbReference>
<dbReference type="Gene3D" id="2.60.40.2020">
    <property type="match status" value="1"/>
</dbReference>
<name>S9UNC7_9TRYP</name>
<dbReference type="EMBL" id="ATMH01004066">
    <property type="protein sequence ID" value="EPY30438.1"/>
    <property type="molecule type" value="Genomic_DNA"/>
</dbReference>
<comment type="caution">
    <text evidence="4">The sequence shown here is derived from an EMBL/GenBank/DDBJ whole genome shotgun (WGS) entry which is preliminary data.</text>
</comment>
<keyword evidence="1" id="KW-0646">Protease inhibitor</keyword>
<keyword evidence="6" id="KW-1185">Reference proteome</keyword>
<evidence type="ECO:0000256" key="1">
    <source>
        <dbReference type="ARBA" id="ARBA00022690"/>
    </source>
</evidence>
<evidence type="ECO:0000313" key="4">
    <source>
        <dbReference type="EMBL" id="EPY30438.1"/>
    </source>
</evidence>
<dbReference type="Pfam" id="PF09394">
    <property type="entry name" value="Inhibitor_I42"/>
    <property type="match status" value="1"/>
</dbReference>
<dbReference type="PANTHER" id="PTHR36530:SF1">
    <property type="entry name" value="AMOEBIASIN-1"/>
    <property type="match status" value="1"/>
</dbReference>
<keyword evidence="2" id="KW-0789">Thiol protease inhibitor</keyword>
<reference evidence="4" key="2">
    <citation type="submission" date="2013-03" db="EMBL/GenBank/DDBJ databases">
        <authorList>
            <person name="Motta M.C.M."/>
            <person name="Martins A.C.A."/>
            <person name="Preta C.M.C.C."/>
            <person name="Silva R."/>
            <person name="de Souza S.S."/>
            <person name="Klein C.C."/>
            <person name="de Almeida L.G.P."/>
            <person name="Cunha O.L."/>
            <person name="Colabardini A.C."/>
            <person name="Lima B.A."/>
            <person name="Machado C.R."/>
            <person name="Soares C.M.A."/>
            <person name="de Menezes C.B.A."/>
            <person name="Bartolomeu D.C."/>
            <person name="Grisard E.C."/>
            <person name="Fantinatti-Garboggini F."/>
            <person name="Rodrigues-Luiz G.F."/>
            <person name="Wagner G."/>
            <person name="Goldman G.H."/>
            <person name="Fietto J.L.R."/>
            <person name="Ciapina L.P."/>
            <person name="Brocchi M."/>
            <person name="Elias M.C."/>
            <person name="Goldman M.H.S."/>
            <person name="Sagot M.-F."/>
            <person name="Pereira M."/>
            <person name="Stoco P.H."/>
            <person name="Teixeira S.M.R."/>
            <person name="de Mendonca-Neto R.P."/>
            <person name="Maciel T.E.F."/>
            <person name="Mendes T.A.O."/>
            <person name="Urmenyi T.P."/>
            <person name="Teixeira M.M.G."/>
            <person name="de Camargo E.F.P."/>
            <person name="de Sousa W."/>
            <person name="Schenkman S."/>
            <person name="de Vasconcelos A.T.R."/>
        </authorList>
    </citation>
    <scope>NUCLEOTIDE SEQUENCE</scope>
</reference>
<evidence type="ECO:0000259" key="3">
    <source>
        <dbReference type="Pfam" id="PF09394"/>
    </source>
</evidence>
<dbReference type="EMBL" id="ATMH01002642">
    <property type="protein sequence ID" value="EPY32795.1"/>
    <property type="molecule type" value="Genomic_DNA"/>
</dbReference>
<sequence>MYTTADNNTTITAKVNAQLRIMLEGNPSTGYSWQRDKFVGKDTQSDATFTVTSTYAQSTKGLIGAPGEYTFQVVPLKAGTHTLTLVYARSFEGVKSSDEKFVLHITAE</sequence>
<dbReference type="InterPro" id="IPR018990">
    <property type="entry name" value="Prot_inh_I42_chagasin"/>
</dbReference>
<accession>S9UNC7</accession>
<evidence type="ECO:0000313" key="6">
    <source>
        <dbReference type="Proteomes" id="UP000015354"/>
    </source>
</evidence>
<evidence type="ECO:0000256" key="2">
    <source>
        <dbReference type="ARBA" id="ARBA00022704"/>
    </source>
</evidence>
<dbReference type="InterPro" id="IPR052781">
    <property type="entry name" value="Cys_protease_inhibitor_I42"/>
</dbReference>
<organism evidence="4 6">
    <name type="scientific">Strigomonas culicis</name>
    <dbReference type="NCBI Taxonomy" id="28005"/>
    <lineage>
        <taxon>Eukaryota</taxon>
        <taxon>Discoba</taxon>
        <taxon>Euglenozoa</taxon>
        <taxon>Kinetoplastea</taxon>
        <taxon>Metakinetoplastina</taxon>
        <taxon>Trypanosomatida</taxon>
        <taxon>Trypanosomatidae</taxon>
        <taxon>Strigomonadinae</taxon>
        <taxon>Strigomonas</taxon>
    </lineage>
</organism>
<feature type="domain" description="Proteinase inhibitor I42 chagasin" evidence="3">
    <location>
        <begin position="13"/>
        <end position="105"/>
    </location>
</feature>
<protein>
    <submittedName>
        <fullName evidence="4">Inhibitor of cysteine peptidase</fullName>
    </submittedName>
</protein>
<gene>
    <name evidence="5" type="ORF">STCU_02642</name>
    <name evidence="4" type="ORF">STCU_04066</name>
</gene>
<dbReference type="PANTHER" id="PTHR36530">
    <property type="entry name" value="INHIBITOR OF CYSTEINE PEPTIDASE"/>
    <property type="match status" value="1"/>
</dbReference>
<dbReference type="GO" id="GO:0004869">
    <property type="term" value="F:cysteine-type endopeptidase inhibitor activity"/>
    <property type="evidence" value="ECO:0007669"/>
    <property type="project" value="UniProtKB-KW"/>
</dbReference>
<dbReference type="SUPFAM" id="SSF141066">
    <property type="entry name" value="ICP-like"/>
    <property type="match status" value="1"/>
</dbReference>
<dbReference type="AlphaFoldDB" id="S9UNC7"/>
<evidence type="ECO:0000313" key="5">
    <source>
        <dbReference type="EMBL" id="EPY32795.1"/>
    </source>
</evidence>
<reference evidence="4 6" key="1">
    <citation type="journal article" date="2013" name="PLoS ONE">
        <title>Predicting the Proteins of Angomonas deanei, Strigomonas culicis and Their Respective Endosymbionts Reveals New Aspects of the Trypanosomatidae Family.</title>
        <authorList>
            <person name="Motta M.C."/>
            <person name="Martins A.C."/>
            <person name="de Souza S.S."/>
            <person name="Catta-Preta C.M."/>
            <person name="Silva R."/>
            <person name="Klein C.C."/>
            <person name="de Almeida L.G."/>
            <person name="de Lima Cunha O."/>
            <person name="Ciapina L.P."/>
            <person name="Brocchi M."/>
            <person name="Colabardini A.C."/>
            <person name="de Araujo Lima B."/>
            <person name="Machado C.R."/>
            <person name="de Almeida Soares C.M."/>
            <person name="Probst C.M."/>
            <person name="de Menezes C.B."/>
            <person name="Thompson C.E."/>
            <person name="Bartholomeu D.C."/>
            <person name="Gradia D.F."/>
            <person name="Pavoni D.P."/>
            <person name="Grisard E.C."/>
            <person name="Fantinatti-Garboggini F."/>
            <person name="Marchini F.K."/>
            <person name="Rodrigues-Luiz G.F."/>
            <person name="Wagner G."/>
            <person name="Goldman G.H."/>
            <person name="Fietto J.L."/>
            <person name="Elias M.C."/>
            <person name="Goldman M.H."/>
            <person name="Sagot M.F."/>
            <person name="Pereira M."/>
            <person name="Stoco P.H."/>
            <person name="de Mendonca-Neto R.P."/>
            <person name="Teixeira S.M."/>
            <person name="Maciel T.E."/>
            <person name="de Oliveira Mendes T.A."/>
            <person name="Urmenyi T.P."/>
            <person name="de Souza W."/>
            <person name="Schenkman S."/>
            <person name="de Vasconcelos A.T."/>
        </authorList>
    </citation>
    <scope>NUCLEOTIDE SEQUENCE [LARGE SCALE GENOMIC DNA]</scope>
</reference>
<dbReference type="InterPro" id="IPR036331">
    <property type="entry name" value="Chagasin-like_sf"/>
</dbReference>
<proteinExistence type="predicted"/>